<dbReference type="Proteomes" id="UP000606786">
    <property type="component" value="Unassembled WGS sequence"/>
</dbReference>
<organism evidence="1 2">
    <name type="scientific">Ceratitis capitata</name>
    <name type="common">Mediterranean fruit fly</name>
    <name type="synonym">Tephritis capitata</name>
    <dbReference type="NCBI Taxonomy" id="7213"/>
    <lineage>
        <taxon>Eukaryota</taxon>
        <taxon>Metazoa</taxon>
        <taxon>Ecdysozoa</taxon>
        <taxon>Arthropoda</taxon>
        <taxon>Hexapoda</taxon>
        <taxon>Insecta</taxon>
        <taxon>Pterygota</taxon>
        <taxon>Neoptera</taxon>
        <taxon>Endopterygota</taxon>
        <taxon>Diptera</taxon>
        <taxon>Brachycera</taxon>
        <taxon>Muscomorpha</taxon>
        <taxon>Tephritoidea</taxon>
        <taxon>Tephritidae</taxon>
        <taxon>Ceratitis</taxon>
        <taxon>Ceratitis</taxon>
    </lineage>
</organism>
<proteinExistence type="predicted"/>
<comment type="caution">
    <text evidence="1">The sequence shown here is derived from an EMBL/GenBank/DDBJ whole genome shotgun (WGS) entry which is preliminary data.</text>
</comment>
<name>A0A811VHV9_CERCA</name>
<accession>A0A811VHV9</accession>
<sequence>MFFFLLKIVVVSSTTRHSHHRIHGSFIYAFFPTDEATHLLGRSSTSSNAHAVHLCSFTRAEASLWRLWPTLTICHLTSMPRWLPGRLFGWLVGWPP</sequence>
<keyword evidence="2" id="KW-1185">Reference proteome</keyword>
<dbReference type="AlphaFoldDB" id="A0A811VHV9"/>
<evidence type="ECO:0000313" key="2">
    <source>
        <dbReference type="Proteomes" id="UP000606786"/>
    </source>
</evidence>
<dbReference type="EMBL" id="CAJHJT010000056">
    <property type="protein sequence ID" value="CAD7013839.1"/>
    <property type="molecule type" value="Genomic_DNA"/>
</dbReference>
<feature type="non-terminal residue" evidence="1">
    <location>
        <position position="96"/>
    </location>
</feature>
<protein>
    <submittedName>
        <fullName evidence="1">(Mediterranean fruit fly) hypothetical protein</fullName>
    </submittedName>
</protein>
<evidence type="ECO:0000313" key="1">
    <source>
        <dbReference type="EMBL" id="CAD7013839.1"/>
    </source>
</evidence>
<gene>
    <name evidence="1" type="ORF">CCAP1982_LOCUS21859</name>
</gene>
<reference evidence="1" key="1">
    <citation type="submission" date="2020-11" db="EMBL/GenBank/DDBJ databases">
        <authorList>
            <person name="Whitehead M."/>
        </authorList>
    </citation>
    <scope>NUCLEOTIDE SEQUENCE</scope>
    <source>
        <strain evidence="1">EGII</strain>
    </source>
</reference>